<feature type="transmembrane region" description="Helical" evidence="1">
    <location>
        <begin position="43"/>
        <end position="62"/>
    </location>
</feature>
<dbReference type="AlphaFoldDB" id="A0A371K0E5"/>
<dbReference type="Proteomes" id="UP000264492">
    <property type="component" value="Unassembled WGS sequence"/>
</dbReference>
<evidence type="ECO:0000256" key="1">
    <source>
        <dbReference type="SAM" id="Phobius"/>
    </source>
</evidence>
<name>A0A371K0E5_9GAMM</name>
<keyword evidence="1" id="KW-0812">Transmembrane</keyword>
<keyword evidence="1" id="KW-0472">Membrane</keyword>
<dbReference type="EMBL" id="QTSU01000002">
    <property type="protein sequence ID" value="RDZ27364.1"/>
    <property type="molecule type" value="Genomic_DNA"/>
</dbReference>
<dbReference type="OrthoDB" id="5966594at2"/>
<dbReference type="RefSeq" id="WP_115859741.1">
    <property type="nucleotide sequence ID" value="NZ_QTSU01000002.1"/>
</dbReference>
<feature type="transmembrane region" description="Helical" evidence="1">
    <location>
        <begin position="123"/>
        <end position="143"/>
    </location>
</feature>
<comment type="caution">
    <text evidence="2">The sequence shown here is derived from an EMBL/GenBank/DDBJ whole genome shotgun (WGS) entry which is preliminary data.</text>
</comment>
<sequence>MSDADFDWTALGDEWRAQSGAGIDVDRLREEVGKRGRALRKAVYGELSLTVATLAAIAWLMLKTAPSDAMLLVFALLIPTSIGFQAWSLWLRRRQLRDDGLDAAAMLELEIDRANTSLRYWRYGTWFGVLLILVVFAIVIGALPQEHARDVHGNTGALVGGGLGVLVSACMAWFKARRNIPRLAYLRELQEQLRDG</sequence>
<proteinExistence type="predicted"/>
<evidence type="ECO:0000313" key="2">
    <source>
        <dbReference type="EMBL" id="RDZ27364.1"/>
    </source>
</evidence>
<organism evidence="2 3">
    <name type="scientific">Lysobacter silvisoli</name>
    <dbReference type="NCBI Taxonomy" id="2293254"/>
    <lineage>
        <taxon>Bacteria</taxon>
        <taxon>Pseudomonadati</taxon>
        <taxon>Pseudomonadota</taxon>
        <taxon>Gammaproteobacteria</taxon>
        <taxon>Lysobacterales</taxon>
        <taxon>Lysobacteraceae</taxon>
        <taxon>Lysobacter</taxon>
    </lineage>
</organism>
<protein>
    <submittedName>
        <fullName evidence="2">Uncharacterized protein</fullName>
    </submittedName>
</protein>
<keyword evidence="1" id="KW-1133">Transmembrane helix</keyword>
<feature type="transmembrane region" description="Helical" evidence="1">
    <location>
        <begin position="155"/>
        <end position="174"/>
    </location>
</feature>
<evidence type="ECO:0000313" key="3">
    <source>
        <dbReference type="Proteomes" id="UP000264492"/>
    </source>
</evidence>
<gene>
    <name evidence="2" type="ORF">DX914_14120</name>
</gene>
<keyword evidence="3" id="KW-1185">Reference proteome</keyword>
<accession>A0A371K0E5</accession>
<reference evidence="2 3" key="1">
    <citation type="submission" date="2018-08" db="EMBL/GenBank/DDBJ databases">
        <title>Lysobacter sp. zong2l5, whole genome shotgun sequence.</title>
        <authorList>
            <person name="Zhang X."/>
            <person name="Feng G."/>
            <person name="Zhu H."/>
        </authorList>
    </citation>
    <scope>NUCLEOTIDE SEQUENCE [LARGE SCALE GENOMIC DNA]</scope>
    <source>
        <strain evidence="3">zong2l5</strain>
    </source>
</reference>
<feature type="transmembrane region" description="Helical" evidence="1">
    <location>
        <begin position="68"/>
        <end position="91"/>
    </location>
</feature>